<comment type="caution">
    <text evidence="1">The sequence shown here is derived from an EMBL/GenBank/DDBJ whole genome shotgun (WGS) entry which is preliminary data.</text>
</comment>
<proteinExistence type="predicted"/>
<organism evidence="1 2">
    <name type="scientific">Blastomyces silverae</name>
    <dbReference type="NCBI Taxonomy" id="2060906"/>
    <lineage>
        <taxon>Eukaryota</taxon>
        <taxon>Fungi</taxon>
        <taxon>Dikarya</taxon>
        <taxon>Ascomycota</taxon>
        <taxon>Pezizomycotina</taxon>
        <taxon>Eurotiomycetes</taxon>
        <taxon>Eurotiomycetidae</taxon>
        <taxon>Onygenales</taxon>
        <taxon>Ajellomycetaceae</taxon>
        <taxon>Blastomyces</taxon>
    </lineage>
</organism>
<gene>
    <name evidence="1" type="ORF">EMPG_10252</name>
</gene>
<name>A0A0H1B5M5_9EURO</name>
<dbReference type="AlphaFoldDB" id="A0A0H1B5M5"/>
<evidence type="ECO:0000313" key="1">
    <source>
        <dbReference type="EMBL" id="KLJ06338.1"/>
    </source>
</evidence>
<reference evidence="2" key="1">
    <citation type="journal article" date="2015" name="PLoS Genet.">
        <title>The dynamic genome and transcriptome of the human fungal pathogen Blastomyces and close relative Emmonsia.</title>
        <authorList>
            <person name="Munoz J.F."/>
            <person name="Gauthier G.M."/>
            <person name="Desjardins C.A."/>
            <person name="Gallo J.E."/>
            <person name="Holder J."/>
            <person name="Sullivan T.D."/>
            <person name="Marty A.J."/>
            <person name="Carmen J.C."/>
            <person name="Chen Z."/>
            <person name="Ding L."/>
            <person name="Gujja S."/>
            <person name="Magrini V."/>
            <person name="Misas E."/>
            <person name="Mitreva M."/>
            <person name="Priest M."/>
            <person name="Saif S."/>
            <person name="Whiston E.A."/>
            <person name="Young S."/>
            <person name="Zeng Q."/>
            <person name="Goldman W.E."/>
            <person name="Mardis E.R."/>
            <person name="Taylor J.W."/>
            <person name="McEwen J.G."/>
            <person name="Clay O.K."/>
            <person name="Klein B.S."/>
            <person name="Cuomo C.A."/>
        </authorList>
    </citation>
    <scope>NUCLEOTIDE SEQUENCE [LARGE SCALE GENOMIC DNA]</scope>
    <source>
        <strain evidence="2">UAMH 139</strain>
    </source>
</reference>
<dbReference type="OrthoDB" id="10266325at2759"/>
<accession>A0A0H1B5M5</accession>
<evidence type="ECO:0000313" key="2">
    <source>
        <dbReference type="Proteomes" id="UP000053573"/>
    </source>
</evidence>
<protein>
    <submittedName>
        <fullName evidence="1">Uncharacterized protein</fullName>
    </submittedName>
</protein>
<dbReference type="Proteomes" id="UP000053573">
    <property type="component" value="Unassembled WGS sequence"/>
</dbReference>
<dbReference type="EMBL" id="LDEV01003181">
    <property type="protein sequence ID" value="KLJ06338.1"/>
    <property type="molecule type" value="Genomic_DNA"/>
</dbReference>
<keyword evidence="2" id="KW-1185">Reference proteome</keyword>
<sequence length="85" mass="9685">MALTNRFLQSFNHFPNEIFRLNFGRVVRLREHLDPTTPPQGPFDLLTEAGKVKPRALNPATYICTSQRSFHAPEFTNVAEPCKEG</sequence>